<dbReference type="Gene3D" id="2.40.170.20">
    <property type="entry name" value="TonB-dependent receptor, beta-barrel domain"/>
    <property type="match status" value="1"/>
</dbReference>
<dbReference type="OrthoDB" id="9764669at2"/>
<evidence type="ECO:0000256" key="6">
    <source>
        <dbReference type="ARBA" id="ARBA00023077"/>
    </source>
</evidence>
<dbReference type="GO" id="GO:0015344">
    <property type="term" value="F:siderophore uptake transmembrane transporter activity"/>
    <property type="evidence" value="ECO:0007669"/>
    <property type="project" value="TreeGrafter"/>
</dbReference>
<gene>
    <name evidence="14" type="ORF">SAMN05444420_105123</name>
</gene>
<name>A0A1H2XJA6_9FLAO</name>
<dbReference type="InterPro" id="IPR012910">
    <property type="entry name" value="Plug_dom"/>
</dbReference>
<evidence type="ECO:0000256" key="7">
    <source>
        <dbReference type="ARBA" id="ARBA00023136"/>
    </source>
</evidence>
<dbReference type="Gene3D" id="2.60.40.1120">
    <property type="entry name" value="Carboxypeptidase-like, regulatory domain"/>
    <property type="match status" value="1"/>
</dbReference>
<sequence>MSRFLIFIGLFLFAWVVRGQYSFTGTITDCQTREPLSGATVELVALKKTVRTDAEGQFTFQDLPKGTHHFYVTQDDYKGHFFKVSLKRNEKNYIFALCKNREIEVGEVVVTATRTERNLKNVPITVQVVTAQEIQKSQAPDFQSFLENEFSGINFTYNGGMPNINMMGFGGKYVLFLMDGERMAGETFDNIDYDRIDLENIERIEIIKGASSSLYGSNALGGVINIITKDTKKPLELSASYLYNTNKDHKTNLSVGTKQKWGSFRLSSFYNLREPYVLTDKEPLKTYKNGSVILSEKGELNVAGFTNYGATPKLSFDLSPKWNLSLAPSYYFSERNAGTESSKKLRDRYYNYTGALKSDYKISDSKTLSLSAAYDRYDKYKYYVLLNEKEKSYENSILRIGGQYNQMLYDKHALVAGAEVNSDELLSFRFTNSGEEAKKNAQNYAAFTQQEWALSDAFTLVTGIRMDYHSLFKEYLTYRLSGMFKVDAFTLRGGYSSGFRSPTLKELYTNWFHPWGGGFQIMGNKSLKPETSNNFTLSVDFNARKWNITAMTQYSKVKDKIAYRWTQSNDTIRYVNFKGNTDIISSEISATYRPSKYFRLKGSHAYYITSNSESDTRPHTLTAKVEYVEQSELKYLPNIILSGKWVSGSDIYEEKDTFTHYAPYSIWRLQLSKKLPYHFVVNAGIDNLFDYVTPTTSFYSSITPGRTYFVGLKWNL</sequence>
<dbReference type="EMBL" id="FNND01000005">
    <property type="protein sequence ID" value="SDW92369.1"/>
    <property type="molecule type" value="Genomic_DNA"/>
</dbReference>
<keyword evidence="6 11" id="KW-0798">TonB box</keyword>
<evidence type="ECO:0000256" key="2">
    <source>
        <dbReference type="ARBA" id="ARBA00022448"/>
    </source>
</evidence>
<dbReference type="CDD" id="cd01347">
    <property type="entry name" value="ligand_gated_channel"/>
    <property type="match status" value="1"/>
</dbReference>
<dbReference type="InterPro" id="IPR036942">
    <property type="entry name" value="Beta-barrel_TonB_sf"/>
</dbReference>
<evidence type="ECO:0000256" key="11">
    <source>
        <dbReference type="RuleBase" id="RU003357"/>
    </source>
</evidence>
<dbReference type="InterPro" id="IPR037066">
    <property type="entry name" value="Plug_dom_sf"/>
</dbReference>
<evidence type="ECO:0000256" key="8">
    <source>
        <dbReference type="ARBA" id="ARBA00023170"/>
    </source>
</evidence>
<dbReference type="Pfam" id="PF00593">
    <property type="entry name" value="TonB_dep_Rec_b-barrel"/>
    <property type="match status" value="1"/>
</dbReference>
<keyword evidence="8 14" id="KW-0675">Receptor</keyword>
<dbReference type="GeneID" id="85016658"/>
<evidence type="ECO:0000259" key="13">
    <source>
        <dbReference type="Pfam" id="PF07715"/>
    </source>
</evidence>
<feature type="domain" description="TonB-dependent receptor plug" evidence="13">
    <location>
        <begin position="119"/>
        <end position="223"/>
    </location>
</feature>
<evidence type="ECO:0000256" key="10">
    <source>
        <dbReference type="PROSITE-ProRule" id="PRU01360"/>
    </source>
</evidence>
<accession>A0A1H2XJA6</accession>
<evidence type="ECO:0000259" key="12">
    <source>
        <dbReference type="Pfam" id="PF00593"/>
    </source>
</evidence>
<dbReference type="SUPFAM" id="SSF56935">
    <property type="entry name" value="Porins"/>
    <property type="match status" value="1"/>
</dbReference>
<comment type="similarity">
    <text evidence="10 11">Belongs to the TonB-dependent receptor family.</text>
</comment>
<dbReference type="Pfam" id="PF13715">
    <property type="entry name" value="CarbopepD_reg_2"/>
    <property type="match status" value="1"/>
</dbReference>
<evidence type="ECO:0000256" key="3">
    <source>
        <dbReference type="ARBA" id="ARBA00022452"/>
    </source>
</evidence>
<keyword evidence="4 10" id="KW-0812">Transmembrane</keyword>
<evidence type="ECO:0000256" key="1">
    <source>
        <dbReference type="ARBA" id="ARBA00004571"/>
    </source>
</evidence>
<organism evidence="14 15">
    <name type="scientific">Capnocytophaga granulosa</name>
    <dbReference type="NCBI Taxonomy" id="45242"/>
    <lineage>
        <taxon>Bacteria</taxon>
        <taxon>Pseudomonadati</taxon>
        <taxon>Bacteroidota</taxon>
        <taxon>Flavobacteriia</taxon>
        <taxon>Flavobacteriales</taxon>
        <taxon>Flavobacteriaceae</taxon>
        <taxon>Capnocytophaga</taxon>
    </lineage>
</organism>
<keyword evidence="2 10" id="KW-0813">Transport</keyword>
<evidence type="ECO:0000313" key="14">
    <source>
        <dbReference type="EMBL" id="SDW92369.1"/>
    </source>
</evidence>
<dbReference type="GO" id="GO:0009279">
    <property type="term" value="C:cell outer membrane"/>
    <property type="evidence" value="ECO:0007669"/>
    <property type="project" value="UniProtKB-SubCell"/>
</dbReference>
<comment type="subcellular location">
    <subcellularLocation>
        <location evidence="1 10">Cell outer membrane</location>
        <topology evidence="1 10">Multi-pass membrane protein</topology>
    </subcellularLocation>
</comment>
<keyword evidence="7 10" id="KW-0472">Membrane</keyword>
<protein>
    <submittedName>
        <fullName evidence="14">Outer membrane receptor for ferrienterochelin and colicins</fullName>
    </submittedName>
</protein>
<proteinExistence type="inferred from homology"/>
<dbReference type="PROSITE" id="PS52016">
    <property type="entry name" value="TONB_DEPENDENT_REC_3"/>
    <property type="match status" value="1"/>
</dbReference>
<keyword evidence="3 10" id="KW-1134">Transmembrane beta strand</keyword>
<evidence type="ECO:0000256" key="4">
    <source>
        <dbReference type="ARBA" id="ARBA00022692"/>
    </source>
</evidence>
<keyword evidence="15" id="KW-1185">Reference proteome</keyword>
<feature type="domain" description="TonB-dependent receptor-like beta-barrel" evidence="12">
    <location>
        <begin position="305"/>
        <end position="688"/>
    </location>
</feature>
<comment type="caution">
    <text evidence="14">The sequence shown here is derived from an EMBL/GenBank/DDBJ whole genome shotgun (WGS) entry which is preliminary data.</text>
</comment>
<evidence type="ECO:0000256" key="9">
    <source>
        <dbReference type="ARBA" id="ARBA00023237"/>
    </source>
</evidence>
<dbReference type="RefSeq" id="WP_016420945.1">
    <property type="nucleotide sequence ID" value="NZ_FNND01000005.1"/>
</dbReference>
<dbReference type="Gene3D" id="2.170.130.10">
    <property type="entry name" value="TonB-dependent receptor, plug domain"/>
    <property type="match status" value="1"/>
</dbReference>
<evidence type="ECO:0000313" key="15">
    <source>
        <dbReference type="Proteomes" id="UP000182771"/>
    </source>
</evidence>
<dbReference type="PANTHER" id="PTHR30069">
    <property type="entry name" value="TONB-DEPENDENT OUTER MEMBRANE RECEPTOR"/>
    <property type="match status" value="1"/>
</dbReference>
<dbReference type="Proteomes" id="UP000182771">
    <property type="component" value="Unassembled WGS sequence"/>
</dbReference>
<evidence type="ECO:0000256" key="5">
    <source>
        <dbReference type="ARBA" id="ARBA00022729"/>
    </source>
</evidence>
<dbReference type="InterPro" id="IPR039426">
    <property type="entry name" value="TonB-dep_rcpt-like"/>
</dbReference>
<dbReference type="InterPro" id="IPR008969">
    <property type="entry name" value="CarboxyPept-like_regulatory"/>
</dbReference>
<dbReference type="InterPro" id="IPR000531">
    <property type="entry name" value="Beta-barrel_TonB"/>
</dbReference>
<dbReference type="GO" id="GO:0044718">
    <property type="term" value="P:siderophore transmembrane transport"/>
    <property type="evidence" value="ECO:0007669"/>
    <property type="project" value="TreeGrafter"/>
</dbReference>
<reference evidence="14 15" key="1">
    <citation type="submission" date="2016-10" db="EMBL/GenBank/DDBJ databases">
        <authorList>
            <person name="Varghese N."/>
            <person name="Submissions S."/>
        </authorList>
    </citation>
    <scope>NUCLEOTIDE SEQUENCE [LARGE SCALE GENOMIC DNA]</scope>
    <source>
        <strain evidence="14 15">DSM 11449</strain>
    </source>
</reference>
<keyword evidence="9 10" id="KW-0998">Cell outer membrane</keyword>
<dbReference type="SUPFAM" id="SSF49464">
    <property type="entry name" value="Carboxypeptidase regulatory domain-like"/>
    <property type="match status" value="1"/>
</dbReference>
<dbReference type="PANTHER" id="PTHR30069:SF29">
    <property type="entry name" value="HEMOGLOBIN AND HEMOGLOBIN-HAPTOGLOBIN-BINDING PROTEIN 1-RELATED"/>
    <property type="match status" value="1"/>
</dbReference>
<dbReference type="AlphaFoldDB" id="A0A1H2XJA6"/>
<keyword evidence="5" id="KW-0732">Signal</keyword>
<dbReference type="Pfam" id="PF07715">
    <property type="entry name" value="Plug"/>
    <property type="match status" value="1"/>
</dbReference>